<sequence>MAVSLFINHFLIFFFLFFILDNSHALRSSFFFNNNVVWSSNAKNSPPLPQAIGVMNGHEKDDDVVWVSKFYYQRKQLLEEKLPESIDRGRSPSPPPPPKPSPGSHEPRRPAAAPMADKISEDEGKTLQAEELTTNP</sequence>
<proteinExistence type="predicted"/>
<feature type="region of interest" description="Disordered" evidence="1">
    <location>
        <begin position="81"/>
        <end position="136"/>
    </location>
</feature>
<gene>
    <name evidence="3" type="ORF">CEPIT_LOCUS36366</name>
</gene>
<evidence type="ECO:0000313" key="3">
    <source>
        <dbReference type="EMBL" id="CAH9137868.1"/>
    </source>
</evidence>
<keyword evidence="2" id="KW-0732">Signal</keyword>
<feature type="chain" id="PRO_5043829982" evidence="2">
    <location>
        <begin position="26"/>
        <end position="136"/>
    </location>
</feature>
<evidence type="ECO:0000256" key="1">
    <source>
        <dbReference type="SAM" id="MobiDB-lite"/>
    </source>
</evidence>
<evidence type="ECO:0000256" key="2">
    <source>
        <dbReference type="SAM" id="SignalP"/>
    </source>
</evidence>
<evidence type="ECO:0000313" key="4">
    <source>
        <dbReference type="Proteomes" id="UP001152523"/>
    </source>
</evidence>
<protein>
    <submittedName>
        <fullName evidence="3">Uncharacterized protein</fullName>
    </submittedName>
</protein>
<comment type="caution">
    <text evidence="3">The sequence shown here is derived from an EMBL/GenBank/DDBJ whole genome shotgun (WGS) entry which is preliminary data.</text>
</comment>
<feature type="compositionally biased region" description="Pro residues" evidence="1">
    <location>
        <begin position="92"/>
        <end position="101"/>
    </location>
</feature>
<organism evidence="3 4">
    <name type="scientific">Cuscuta epithymum</name>
    <dbReference type="NCBI Taxonomy" id="186058"/>
    <lineage>
        <taxon>Eukaryota</taxon>
        <taxon>Viridiplantae</taxon>
        <taxon>Streptophyta</taxon>
        <taxon>Embryophyta</taxon>
        <taxon>Tracheophyta</taxon>
        <taxon>Spermatophyta</taxon>
        <taxon>Magnoliopsida</taxon>
        <taxon>eudicotyledons</taxon>
        <taxon>Gunneridae</taxon>
        <taxon>Pentapetalae</taxon>
        <taxon>asterids</taxon>
        <taxon>lamiids</taxon>
        <taxon>Solanales</taxon>
        <taxon>Convolvulaceae</taxon>
        <taxon>Cuscuteae</taxon>
        <taxon>Cuscuta</taxon>
        <taxon>Cuscuta subgen. Cuscuta</taxon>
    </lineage>
</organism>
<dbReference type="EMBL" id="CAMAPF010001002">
    <property type="protein sequence ID" value="CAH9137868.1"/>
    <property type="molecule type" value="Genomic_DNA"/>
</dbReference>
<dbReference type="Proteomes" id="UP001152523">
    <property type="component" value="Unassembled WGS sequence"/>
</dbReference>
<reference evidence="3" key="1">
    <citation type="submission" date="2022-07" db="EMBL/GenBank/DDBJ databases">
        <authorList>
            <person name="Macas J."/>
            <person name="Novak P."/>
            <person name="Neumann P."/>
        </authorList>
    </citation>
    <scope>NUCLEOTIDE SEQUENCE</scope>
</reference>
<feature type="signal peptide" evidence="2">
    <location>
        <begin position="1"/>
        <end position="25"/>
    </location>
</feature>
<keyword evidence="4" id="KW-1185">Reference proteome</keyword>
<feature type="compositionally biased region" description="Basic and acidic residues" evidence="1">
    <location>
        <begin position="81"/>
        <end position="90"/>
    </location>
</feature>
<dbReference type="AlphaFoldDB" id="A0AAV0FQE6"/>
<name>A0AAV0FQE6_9ASTE</name>
<accession>A0AAV0FQE6</accession>